<evidence type="ECO:0000256" key="8">
    <source>
        <dbReference type="ARBA" id="ARBA00023242"/>
    </source>
</evidence>
<comment type="caution">
    <text evidence="11">The sequence shown here is derived from an EMBL/GenBank/DDBJ whole genome shotgun (WGS) entry which is preliminary data.</text>
</comment>
<dbReference type="PANTHER" id="PTHR47772:SF13">
    <property type="entry name" value="GASTRULA ZINC FINGER PROTEIN XLCGF49.1-LIKE-RELATED"/>
    <property type="match status" value="1"/>
</dbReference>
<evidence type="ECO:0000259" key="10">
    <source>
        <dbReference type="PROSITE" id="PS50157"/>
    </source>
</evidence>
<evidence type="ECO:0000256" key="7">
    <source>
        <dbReference type="ARBA" id="ARBA00023163"/>
    </source>
</evidence>
<feature type="domain" description="C2H2-type" evidence="10">
    <location>
        <begin position="17"/>
        <end position="44"/>
    </location>
</feature>
<dbReference type="SMART" id="SM00355">
    <property type="entry name" value="ZnF_C2H2"/>
    <property type="match status" value="3"/>
</dbReference>
<evidence type="ECO:0000313" key="11">
    <source>
        <dbReference type="EMBL" id="ODM87839.1"/>
    </source>
</evidence>
<keyword evidence="8" id="KW-0539">Nucleus</keyword>
<comment type="subcellular location">
    <subcellularLocation>
        <location evidence="1">Nucleus</location>
    </subcellularLocation>
</comment>
<dbReference type="OrthoDB" id="5305647at2759"/>
<dbReference type="Gene3D" id="3.30.160.60">
    <property type="entry name" value="Classic Zinc Finger"/>
    <property type="match status" value="3"/>
</dbReference>
<dbReference type="FunFam" id="3.30.160.60:FF:000690">
    <property type="entry name" value="Zinc finger protein 354C"/>
    <property type="match status" value="1"/>
</dbReference>
<evidence type="ECO:0000256" key="3">
    <source>
        <dbReference type="ARBA" id="ARBA00022737"/>
    </source>
</evidence>
<dbReference type="GO" id="GO:0005634">
    <property type="term" value="C:nucleus"/>
    <property type="evidence" value="ECO:0007669"/>
    <property type="project" value="UniProtKB-SubCell"/>
</dbReference>
<dbReference type="EMBL" id="LJIJ01004567">
    <property type="protein sequence ID" value="ODM87839.1"/>
    <property type="molecule type" value="Genomic_DNA"/>
</dbReference>
<evidence type="ECO:0000256" key="9">
    <source>
        <dbReference type="PROSITE-ProRule" id="PRU00042"/>
    </source>
</evidence>
<feature type="domain" description="C2H2-type" evidence="10">
    <location>
        <begin position="74"/>
        <end position="101"/>
    </location>
</feature>
<keyword evidence="2" id="KW-0479">Metal-binding</keyword>
<dbReference type="GO" id="GO:0003682">
    <property type="term" value="F:chromatin binding"/>
    <property type="evidence" value="ECO:0007669"/>
    <property type="project" value="UniProtKB-ARBA"/>
</dbReference>
<keyword evidence="7" id="KW-0804">Transcription</keyword>
<keyword evidence="4 9" id="KW-0863">Zinc-finger</keyword>
<dbReference type="AlphaFoldDB" id="A0A1D2M4E5"/>
<name>A0A1D2M4E5_ORCCI</name>
<evidence type="ECO:0000256" key="2">
    <source>
        <dbReference type="ARBA" id="ARBA00022723"/>
    </source>
</evidence>
<dbReference type="GO" id="GO:0008270">
    <property type="term" value="F:zinc ion binding"/>
    <property type="evidence" value="ECO:0007669"/>
    <property type="project" value="UniProtKB-KW"/>
</dbReference>
<evidence type="ECO:0000256" key="4">
    <source>
        <dbReference type="ARBA" id="ARBA00022771"/>
    </source>
</evidence>
<dbReference type="InterPro" id="IPR013087">
    <property type="entry name" value="Znf_C2H2_type"/>
</dbReference>
<sequence>MLYHIRKVHQGDPKPSFKCCVCGKCVSSNNFLQRHLRIHTGETPYFCGVCGRRFAWKSSYLSHLKLHSEEKKTIFCPICGRSFTHLGRLQMHCQSHVKEATYECGNAGWILVTVML</sequence>
<dbReference type="GO" id="GO:0000785">
    <property type="term" value="C:chromatin"/>
    <property type="evidence" value="ECO:0007669"/>
    <property type="project" value="UniProtKB-ARBA"/>
</dbReference>
<dbReference type="InterPro" id="IPR050636">
    <property type="entry name" value="C2H2-ZF_domain-containing"/>
</dbReference>
<dbReference type="PROSITE" id="PS00028">
    <property type="entry name" value="ZINC_FINGER_C2H2_1"/>
    <property type="match status" value="3"/>
</dbReference>
<dbReference type="Pfam" id="PF12874">
    <property type="entry name" value="zf-met"/>
    <property type="match status" value="1"/>
</dbReference>
<accession>A0A1D2M4E5</accession>
<dbReference type="PROSITE" id="PS50157">
    <property type="entry name" value="ZINC_FINGER_C2H2_2"/>
    <property type="match status" value="3"/>
</dbReference>
<evidence type="ECO:0000256" key="5">
    <source>
        <dbReference type="ARBA" id="ARBA00022833"/>
    </source>
</evidence>
<keyword evidence="6" id="KW-0805">Transcription regulation</keyword>
<keyword evidence="3" id="KW-0677">Repeat</keyword>
<proteinExistence type="predicted"/>
<reference evidence="11 12" key="1">
    <citation type="journal article" date="2016" name="Genome Biol. Evol.">
        <title>Gene Family Evolution Reflects Adaptation to Soil Environmental Stressors in the Genome of the Collembolan Orchesella cincta.</title>
        <authorList>
            <person name="Faddeeva-Vakhrusheva A."/>
            <person name="Derks M.F."/>
            <person name="Anvar S.Y."/>
            <person name="Agamennone V."/>
            <person name="Suring W."/>
            <person name="Smit S."/>
            <person name="van Straalen N.M."/>
            <person name="Roelofs D."/>
        </authorList>
    </citation>
    <scope>NUCLEOTIDE SEQUENCE [LARGE SCALE GENOMIC DNA]</scope>
    <source>
        <tissue evidence="11">Mixed pool</tissue>
    </source>
</reference>
<dbReference type="SUPFAM" id="SSF57667">
    <property type="entry name" value="beta-beta-alpha zinc fingers"/>
    <property type="match status" value="2"/>
</dbReference>
<dbReference type="Pfam" id="PF00096">
    <property type="entry name" value="zf-C2H2"/>
    <property type="match status" value="2"/>
</dbReference>
<organism evidence="11 12">
    <name type="scientific">Orchesella cincta</name>
    <name type="common">Springtail</name>
    <name type="synonym">Podura cincta</name>
    <dbReference type="NCBI Taxonomy" id="48709"/>
    <lineage>
        <taxon>Eukaryota</taxon>
        <taxon>Metazoa</taxon>
        <taxon>Ecdysozoa</taxon>
        <taxon>Arthropoda</taxon>
        <taxon>Hexapoda</taxon>
        <taxon>Collembola</taxon>
        <taxon>Entomobryomorpha</taxon>
        <taxon>Entomobryoidea</taxon>
        <taxon>Orchesellidae</taxon>
        <taxon>Orchesellinae</taxon>
        <taxon>Orchesella</taxon>
    </lineage>
</organism>
<dbReference type="PANTHER" id="PTHR47772">
    <property type="entry name" value="ZINC FINGER PROTEIN 200"/>
    <property type="match status" value="1"/>
</dbReference>
<keyword evidence="5" id="KW-0862">Zinc</keyword>
<gene>
    <name evidence="11" type="ORF">Ocin01_18843</name>
</gene>
<evidence type="ECO:0000313" key="12">
    <source>
        <dbReference type="Proteomes" id="UP000094527"/>
    </source>
</evidence>
<evidence type="ECO:0000256" key="1">
    <source>
        <dbReference type="ARBA" id="ARBA00004123"/>
    </source>
</evidence>
<feature type="domain" description="C2H2-type" evidence="10">
    <location>
        <begin position="45"/>
        <end position="72"/>
    </location>
</feature>
<evidence type="ECO:0000256" key="6">
    <source>
        <dbReference type="ARBA" id="ARBA00023015"/>
    </source>
</evidence>
<dbReference type="Proteomes" id="UP000094527">
    <property type="component" value="Unassembled WGS sequence"/>
</dbReference>
<keyword evidence="12" id="KW-1185">Reference proteome</keyword>
<protein>
    <submittedName>
        <fullName evidence="11">Putative zinc finger protein</fullName>
    </submittedName>
</protein>
<dbReference type="GO" id="GO:0040029">
    <property type="term" value="P:epigenetic regulation of gene expression"/>
    <property type="evidence" value="ECO:0007669"/>
    <property type="project" value="UniProtKB-ARBA"/>
</dbReference>
<dbReference type="InterPro" id="IPR036236">
    <property type="entry name" value="Znf_C2H2_sf"/>
</dbReference>
<dbReference type="STRING" id="48709.A0A1D2M4E5"/>